<reference evidence="1" key="1">
    <citation type="submission" date="2021-03" db="EMBL/GenBank/DDBJ databases">
        <title>Evolutionary priming and transition to the ectomycorrhizal habit in an iconic lineage of mushroom-forming fungi: is preadaptation a requirement?</title>
        <authorList>
            <consortium name="DOE Joint Genome Institute"/>
            <person name="Looney B.P."/>
            <person name="Miyauchi S."/>
            <person name="Morin E."/>
            <person name="Drula E."/>
            <person name="Courty P.E."/>
            <person name="Chicoki N."/>
            <person name="Fauchery L."/>
            <person name="Kohler A."/>
            <person name="Kuo A."/>
            <person name="LaButti K."/>
            <person name="Pangilinan J."/>
            <person name="Lipzen A."/>
            <person name="Riley R."/>
            <person name="Andreopoulos W."/>
            <person name="He G."/>
            <person name="Johnson J."/>
            <person name="Barry K.W."/>
            <person name="Grigoriev I.V."/>
            <person name="Nagy L."/>
            <person name="Hibbett D."/>
            <person name="Henrissat B."/>
            <person name="Matheny P.B."/>
            <person name="Labbe J."/>
            <person name="Martin A.F."/>
        </authorList>
    </citation>
    <scope>NUCLEOTIDE SEQUENCE</scope>
    <source>
        <strain evidence="1">BPL698</strain>
    </source>
</reference>
<accession>A0ACC0UD47</accession>
<comment type="caution">
    <text evidence="1">The sequence shown here is derived from an EMBL/GenBank/DDBJ whole genome shotgun (WGS) entry which is preliminary data.</text>
</comment>
<evidence type="ECO:0000313" key="2">
    <source>
        <dbReference type="Proteomes" id="UP001207468"/>
    </source>
</evidence>
<protein>
    <submittedName>
        <fullName evidence="1">Uncharacterized protein</fullName>
    </submittedName>
</protein>
<organism evidence="1 2">
    <name type="scientific">Russula earlei</name>
    <dbReference type="NCBI Taxonomy" id="71964"/>
    <lineage>
        <taxon>Eukaryota</taxon>
        <taxon>Fungi</taxon>
        <taxon>Dikarya</taxon>
        <taxon>Basidiomycota</taxon>
        <taxon>Agaricomycotina</taxon>
        <taxon>Agaricomycetes</taxon>
        <taxon>Russulales</taxon>
        <taxon>Russulaceae</taxon>
        <taxon>Russula</taxon>
    </lineage>
</organism>
<dbReference type="Proteomes" id="UP001207468">
    <property type="component" value="Unassembled WGS sequence"/>
</dbReference>
<name>A0ACC0UD47_9AGAM</name>
<proteinExistence type="predicted"/>
<evidence type="ECO:0000313" key="1">
    <source>
        <dbReference type="EMBL" id="KAI9509548.1"/>
    </source>
</evidence>
<sequence>MEYVNQILLNGVLFITDSELRPLLQTSTTSLEYTHTPNYGQTRPVRSGASVTSQYQGHMGAVTRLRSASVEWQEFLLPDGSRYFSHRTLRIVTDVDLRGVERLDAITRFLDEPNMETIPPPGWELWLRDGHKSTISFIPSQAWIHHGKRMVVFESPAPDLGELMSSDIDKMESEYQYWLFMVSHPVHAPLPPESVAEAIEVLTWFYINRLLPSPRLSPPPFSEEECQELLMQLRSFNREPSDSDLWPPDVYPPRHVCTDCVTCPHMCCIYSSCSCW</sequence>
<dbReference type="EMBL" id="JAGFNK010000061">
    <property type="protein sequence ID" value="KAI9509548.1"/>
    <property type="molecule type" value="Genomic_DNA"/>
</dbReference>
<gene>
    <name evidence="1" type="ORF">F5148DRAFT_978126</name>
</gene>
<keyword evidence="2" id="KW-1185">Reference proteome</keyword>